<keyword evidence="3" id="KW-1185">Reference proteome</keyword>
<keyword evidence="1" id="KW-0472">Membrane</keyword>
<dbReference type="Proteomes" id="UP001176961">
    <property type="component" value="Unassembled WGS sequence"/>
</dbReference>
<feature type="transmembrane region" description="Helical" evidence="1">
    <location>
        <begin position="111"/>
        <end position="132"/>
    </location>
</feature>
<gene>
    <name evidence="2" type="ORF">CYNAS_LOCUS17207</name>
</gene>
<comment type="caution">
    <text evidence="2">The sequence shown here is derived from an EMBL/GenBank/DDBJ whole genome shotgun (WGS) entry which is preliminary data.</text>
</comment>
<keyword evidence="1" id="KW-0812">Transmembrane</keyword>
<evidence type="ECO:0000313" key="2">
    <source>
        <dbReference type="EMBL" id="CAJ0605224.1"/>
    </source>
</evidence>
<proteinExistence type="predicted"/>
<dbReference type="AlphaFoldDB" id="A0AA36MA56"/>
<reference evidence="2" key="1">
    <citation type="submission" date="2023-07" db="EMBL/GenBank/DDBJ databases">
        <authorList>
            <consortium name="CYATHOMIX"/>
        </authorList>
    </citation>
    <scope>NUCLEOTIDE SEQUENCE</scope>
    <source>
        <strain evidence="2">N/A</strain>
    </source>
</reference>
<evidence type="ECO:0000313" key="3">
    <source>
        <dbReference type="Proteomes" id="UP001176961"/>
    </source>
</evidence>
<name>A0AA36MA56_CYLNA</name>
<dbReference type="EMBL" id="CATQJL010000316">
    <property type="protein sequence ID" value="CAJ0605224.1"/>
    <property type="molecule type" value="Genomic_DNA"/>
</dbReference>
<organism evidence="2 3">
    <name type="scientific">Cylicocyclus nassatus</name>
    <name type="common">Nematode worm</name>
    <dbReference type="NCBI Taxonomy" id="53992"/>
    <lineage>
        <taxon>Eukaryota</taxon>
        <taxon>Metazoa</taxon>
        <taxon>Ecdysozoa</taxon>
        <taxon>Nematoda</taxon>
        <taxon>Chromadorea</taxon>
        <taxon>Rhabditida</taxon>
        <taxon>Rhabditina</taxon>
        <taxon>Rhabditomorpha</taxon>
        <taxon>Strongyloidea</taxon>
        <taxon>Strongylidae</taxon>
        <taxon>Cylicocyclus</taxon>
    </lineage>
</organism>
<keyword evidence="1" id="KW-1133">Transmembrane helix</keyword>
<protein>
    <submittedName>
        <fullName evidence="2">Uncharacterized protein</fullName>
    </submittedName>
</protein>
<sequence>MDLNFSPSSKNEPQRIYGDSTYSAHEYCYIMDDLEEQSHNDQGENAFGKNYTPPRRETMKSMREKIPKINTSALKKTAVTPEKWSKRTAARFAKRSKSAIDYLRERLGHRFFLMLSVTLNVILLVIIIAIVVKAKKKQGETANTSNTNFVTTTITITKAITSSVSTDRRSTSSTATNSTKLIFTTSATTYAKNTTKSTITTTKPPGSLDIHCAFAVDLENFKQIHEIDRQRKLIKDLGRKVIDTSSNSSAGLWAYGNVKEAKKFGDVFGDMMADFSKFSMKAEDIVAFGDYRSPPDGENVIDHINNATDKNNAANCLLFLTGSKEEKPAWKIDPVYNYTRIVIISLQGADFTNNVNITRGVSRNVDLKHFNESDIQAVYDEIMRSFKRNWTYMYSNEDTEYKYV</sequence>
<accession>A0AA36MA56</accession>
<evidence type="ECO:0000256" key="1">
    <source>
        <dbReference type="SAM" id="Phobius"/>
    </source>
</evidence>